<name>A0AAD4QM59_9AGAM</name>
<organism evidence="2 3">
    <name type="scientific">Multifurca ochricompacta</name>
    <dbReference type="NCBI Taxonomy" id="376703"/>
    <lineage>
        <taxon>Eukaryota</taxon>
        <taxon>Fungi</taxon>
        <taxon>Dikarya</taxon>
        <taxon>Basidiomycota</taxon>
        <taxon>Agaricomycotina</taxon>
        <taxon>Agaricomycetes</taxon>
        <taxon>Russulales</taxon>
        <taxon>Russulaceae</taxon>
        <taxon>Multifurca</taxon>
    </lineage>
</organism>
<dbReference type="EMBL" id="WTXG01000031">
    <property type="protein sequence ID" value="KAI0298044.1"/>
    <property type="molecule type" value="Genomic_DNA"/>
</dbReference>
<dbReference type="Proteomes" id="UP001203297">
    <property type="component" value="Unassembled WGS sequence"/>
</dbReference>
<feature type="transmembrane region" description="Helical" evidence="1">
    <location>
        <begin position="81"/>
        <end position="104"/>
    </location>
</feature>
<keyword evidence="1" id="KW-1133">Transmembrane helix</keyword>
<keyword evidence="3" id="KW-1185">Reference proteome</keyword>
<evidence type="ECO:0000313" key="3">
    <source>
        <dbReference type="Proteomes" id="UP001203297"/>
    </source>
</evidence>
<evidence type="ECO:0000313" key="2">
    <source>
        <dbReference type="EMBL" id="KAI0298044.1"/>
    </source>
</evidence>
<feature type="transmembrane region" description="Helical" evidence="1">
    <location>
        <begin position="20"/>
        <end position="40"/>
    </location>
</feature>
<feature type="transmembrane region" description="Helical" evidence="1">
    <location>
        <begin position="47"/>
        <end position="69"/>
    </location>
</feature>
<sequence length="468" mass="53338">MVLGLNKLGLRWMVEVLLPTLLHISVFLFLTGFVIYLFSFHHLVAKVVVGCVGACALLYLSFSSSPIIFPQSTYFTPLTKLIRVFSMGVILLVLAVCYWTSLCWRFKAAYSIRDLFRKYYQRIRAGMTKDVEEMAVDQSLSLGLYTSVVNRTFRFLEGDQDMEQFLSSIPGFYDSTRVGEEAARVFDELNSKELPGLIISFMSSTLSSHLLKNDEKKTRIAICTRAINADPVLLRLTFRQTLEAMELETFRNIHFVQFALSHSDNLDYLTRDCARCIVAVAINCAHDYRGDWAKVVQRHLNLSDVDLNYFLHNVDSMRLYSLIHLIWQLKASRLRDSDQFEPGKVWYKALAEARKLNIANVVPEMRREFCALWNELVKVTEVLAGQTPSLGMSQPNARHILSLLCDVYTPLHAGTPCELDAPLSQDTRTLDASSLLPTELKRTPAVRLTDIVEIEVAGFWVMCYPMAR</sequence>
<dbReference type="AlphaFoldDB" id="A0AAD4QM59"/>
<protein>
    <submittedName>
        <fullName evidence="2">Uncharacterized protein</fullName>
    </submittedName>
</protein>
<keyword evidence="1" id="KW-0472">Membrane</keyword>
<keyword evidence="1" id="KW-0812">Transmembrane</keyword>
<gene>
    <name evidence="2" type="ORF">B0F90DRAFT_838722</name>
</gene>
<accession>A0AAD4QM59</accession>
<reference evidence="2" key="1">
    <citation type="journal article" date="2022" name="New Phytol.">
        <title>Evolutionary transition to the ectomycorrhizal habit in the genomes of a hyperdiverse lineage of mushroom-forming fungi.</title>
        <authorList>
            <person name="Looney B."/>
            <person name="Miyauchi S."/>
            <person name="Morin E."/>
            <person name="Drula E."/>
            <person name="Courty P.E."/>
            <person name="Kohler A."/>
            <person name="Kuo A."/>
            <person name="LaButti K."/>
            <person name="Pangilinan J."/>
            <person name="Lipzen A."/>
            <person name="Riley R."/>
            <person name="Andreopoulos W."/>
            <person name="He G."/>
            <person name="Johnson J."/>
            <person name="Nolan M."/>
            <person name="Tritt A."/>
            <person name="Barry K.W."/>
            <person name="Grigoriev I.V."/>
            <person name="Nagy L.G."/>
            <person name="Hibbett D."/>
            <person name="Henrissat B."/>
            <person name="Matheny P.B."/>
            <person name="Labbe J."/>
            <person name="Martin F.M."/>
        </authorList>
    </citation>
    <scope>NUCLEOTIDE SEQUENCE</scope>
    <source>
        <strain evidence="2">BPL690</strain>
    </source>
</reference>
<comment type="caution">
    <text evidence="2">The sequence shown here is derived from an EMBL/GenBank/DDBJ whole genome shotgun (WGS) entry which is preliminary data.</text>
</comment>
<evidence type="ECO:0000256" key="1">
    <source>
        <dbReference type="SAM" id="Phobius"/>
    </source>
</evidence>
<proteinExistence type="predicted"/>